<dbReference type="PaxDb" id="4113-PGSC0003DMT400093443"/>
<dbReference type="EnsemblPlants" id="PGSC0003DMT400093443">
    <property type="protein sequence ID" value="PGSC0003DMT400093443"/>
    <property type="gene ID" value="PGSC0003DMG400043014"/>
</dbReference>
<evidence type="ECO:0000313" key="3">
    <source>
        <dbReference type="Proteomes" id="UP000011115"/>
    </source>
</evidence>
<dbReference type="Proteomes" id="UP000011115">
    <property type="component" value="Unassembled WGS sequence"/>
</dbReference>
<name>M1DRZ2_SOLTU</name>
<evidence type="ECO:0000313" key="2">
    <source>
        <dbReference type="EnsemblPlants" id="PGSC0003DMT400093443"/>
    </source>
</evidence>
<proteinExistence type="predicted"/>
<dbReference type="InParanoid" id="M1DRZ2"/>
<keyword evidence="3" id="KW-1185">Reference proteome</keyword>
<dbReference type="HOGENOM" id="CLU_134717_0_0_1"/>
<feature type="region of interest" description="Disordered" evidence="1">
    <location>
        <begin position="1"/>
        <end position="26"/>
    </location>
</feature>
<reference evidence="3" key="1">
    <citation type="journal article" date="2011" name="Nature">
        <title>Genome sequence and analysis of the tuber crop potato.</title>
        <authorList>
            <consortium name="The Potato Genome Sequencing Consortium"/>
        </authorList>
    </citation>
    <scope>NUCLEOTIDE SEQUENCE [LARGE SCALE GENOMIC DNA]</scope>
    <source>
        <strain evidence="3">cv. DM1-3 516 R44</strain>
    </source>
</reference>
<dbReference type="Gramene" id="PGSC0003DMT400093443">
    <property type="protein sequence ID" value="PGSC0003DMT400093443"/>
    <property type="gene ID" value="PGSC0003DMG400043014"/>
</dbReference>
<organism evidence="2 3">
    <name type="scientific">Solanum tuberosum</name>
    <name type="common">Potato</name>
    <dbReference type="NCBI Taxonomy" id="4113"/>
    <lineage>
        <taxon>Eukaryota</taxon>
        <taxon>Viridiplantae</taxon>
        <taxon>Streptophyta</taxon>
        <taxon>Embryophyta</taxon>
        <taxon>Tracheophyta</taxon>
        <taxon>Spermatophyta</taxon>
        <taxon>Magnoliopsida</taxon>
        <taxon>eudicotyledons</taxon>
        <taxon>Gunneridae</taxon>
        <taxon>Pentapetalae</taxon>
        <taxon>asterids</taxon>
        <taxon>lamiids</taxon>
        <taxon>Solanales</taxon>
        <taxon>Solanaceae</taxon>
        <taxon>Solanoideae</taxon>
        <taxon>Solaneae</taxon>
        <taxon>Solanum</taxon>
    </lineage>
</organism>
<evidence type="ECO:0008006" key="4">
    <source>
        <dbReference type="Google" id="ProtNLM"/>
    </source>
</evidence>
<protein>
    <recommendedName>
        <fullName evidence="4">Gag-pol polyprotein</fullName>
    </recommendedName>
</protein>
<reference evidence="2" key="2">
    <citation type="submission" date="2015-06" db="UniProtKB">
        <authorList>
            <consortium name="EnsemblPlants"/>
        </authorList>
    </citation>
    <scope>IDENTIFICATION</scope>
    <source>
        <strain evidence="2">DM1-3 516 R44</strain>
    </source>
</reference>
<dbReference type="AlphaFoldDB" id="M1DRZ2"/>
<evidence type="ECO:0000256" key="1">
    <source>
        <dbReference type="SAM" id="MobiDB-lite"/>
    </source>
</evidence>
<accession>M1DRZ2</accession>
<sequence>MPPRRAPVRRNANDNVEPKVSQDPVDPLSEKVSHVVFKAAFQVLAHAMTTQTNRELVAPVNPKVGMPVTRVRDFTMINPPKFHDSKVDEDPQKLIKGSKRLWTL</sequence>